<evidence type="ECO:0000313" key="2">
    <source>
        <dbReference type="Proteomes" id="UP000245252"/>
    </source>
</evidence>
<dbReference type="EMBL" id="QFBC01000003">
    <property type="protein sequence ID" value="PWE56766.1"/>
    <property type="molecule type" value="Genomic_DNA"/>
</dbReference>
<comment type="caution">
    <text evidence="1">The sequence shown here is derived from an EMBL/GenBank/DDBJ whole genome shotgun (WGS) entry which is preliminary data.</text>
</comment>
<gene>
    <name evidence="1" type="ORF">DEM27_10410</name>
</gene>
<dbReference type="AlphaFoldDB" id="A0A2U2DTY7"/>
<proteinExistence type="predicted"/>
<dbReference type="RefSeq" id="WP_109458141.1">
    <property type="nucleotide sequence ID" value="NZ_QFBC01000003.1"/>
</dbReference>
<protein>
    <submittedName>
        <fullName evidence="1">Uncharacterized protein</fullName>
    </submittedName>
</protein>
<dbReference type="OrthoDB" id="8433085at2"/>
<evidence type="ECO:0000313" key="1">
    <source>
        <dbReference type="EMBL" id="PWE56766.1"/>
    </source>
</evidence>
<reference evidence="1 2" key="1">
    <citation type="submission" date="2018-05" db="EMBL/GenBank/DDBJ databases">
        <title>The draft genome of strain NS-104.</title>
        <authorList>
            <person name="Hang P."/>
            <person name="Jiang J."/>
        </authorList>
    </citation>
    <scope>NUCLEOTIDE SEQUENCE [LARGE SCALE GENOMIC DNA]</scope>
    <source>
        <strain evidence="1 2">NS-104</strain>
    </source>
</reference>
<keyword evidence="2" id="KW-1185">Reference proteome</keyword>
<accession>A0A2U2DTY7</accession>
<dbReference type="Proteomes" id="UP000245252">
    <property type="component" value="Unassembled WGS sequence"/>
</dbReference>
<name>A0A2U2DTY7_9HYPH</name>
<sequence length="690" mass="73220">MPQLTSTTLLRGGLNLVTPAIAVPPGSCIAALNYEPEVRGYSRIGGYERFDGRPRPSSASYWLLRFTGGMTGIAAGNVVTGDTSGATGKALFDATVTSGSYADDDAEGYLILYAVTGAFDDGEDLEVSAVKVAEADGDAIEQGADNDEDDKLWLRAAIEATRTPIAAVPGSGPVRGVWTYNGAVYAFRNNVGGTACIMHKSSPTGWQAQSFGHTVAFNTGTTAFLEGETLTKGSVTAIIRRVVVTSGTWGTDDAVGYLVVSNIAGGSFTAGVATSPSGSATLAGAQVAITLPAGGRYAFVNHNFYGAGKTDRMYGCNGVGPAFMWDGTYLTPIRTGLTDALDKPTRIAEFSNHLFLGYDNGEVQFSGLGEPLSFLAIDDAGSFTFGSKVTDMLQSASSALVIFGRNRVSYLTGSDSTDFVLSPLADDAGAVEWTAQMIGNPVYQDDAGVRRMTTTQAFGNWRMGTITEAITPWFKAKKKAGAVAVASIRSRAADQYRLFMSDKSGITIYMGRKMPEILPFKLEIQVTCSCAGPFDGVGDAEQLFVGDDQGFVYQMDVGTSFDGQQISAFMLLPFNAVGSPQQKKRFHKATLEVDAGPDTQIAMSAEFGYGDPDQPPGQEQSFDISGSGGFWNNANWNEFYWSAPIQGIAEAYLDGVGRNVAIGILSDATYEEPHTLSALTFNFTYRGLVR</sequence>
<organism evidence="1 2">
    <name type="scientific">Metarhizobium album</name>
    <dbReference type="NCBI Taxonomy" id="2182425"/>
    <lineage>
        <taxon>Bacteria</taxon>
        <taxon>Pseudomonadati</taxon>
        <taxon>Pseudomonadota</taxon>
        <taxon>Alphaproteobacteria</taxon>
        <taxon>Hyphomicrobiales</taxon>
        <taxon>Rhizobiaceae</taxon>
        <taxon>Metarhizobium</taxon>
    </lineage>
</organism>